<organism evidence="1 2">
    <name type="scientific">Lupinus albus</name>
    <name type="common">White lupine</name>
    <name type="synonym">Lupinus termis</name>
    <dbReference type="NCBI Taxonomy" id="3870"/>
    <lineage>
        <taxon>Eukaryota</taxon>
        <taxon>Viridiplantae</taxon>
        <taxon>Streptophyta</taxon>
        <taxon>Embryophyta</taxon>
        <taxon>Tracheophyta</taxon>
        <taxon>Spermatophyta</taxon>
        <taxon>Magnoliopsida</taxon>
        <taxon>eudicotyledons</taxon>
        <taxon>Gunneridae</taxon>
        <taxon>Pentapetalae</taxon>
        <taxon>rosids</taxon>
        <taxon>fabids</taxon>
        <taxon>Fabales</taxon>
        <taxon>Fabaceae</taxon>
        <taxon>Papilionoideae</taxon>
        <taxon>50 kb inversion clade</taxon>
        <taxon>genistoids sensu lato</taxon>
        <taxon>core genistoids</taxon>
        <taxon>Genisteae</taxon>
        <taxon>Lupinus</taxon>
    </lineage>
</organism>
<gene>
    <name evidence="1" type="ORF">Lalb_Chr08g0236071</name>
</gene>
<evidence type="ECO:0000313" key="2">
    <source>
        <dbReference type="Proteomes" id="UP000447434"/>
    </source>
</evidence>
<comment type="caution">
    <text evidence="1">The sequence shown here is derived from an EMBL/GenBank/DDBJ whole genome shotgun (WGS) entry which is preliminary data.</text>
</comment>
<evidence type="ECO:0000313" key="1">
    <source>
        <dbReference type="EMBL" id="KAE9608475.1"/>
    </source>
</evidence>
<dbReference type="AlphaFoldDB" id="A0A6A4Q2X7"/>
<dbReference type="Proteomes" id="UP000447434">
    <property type="component" value="Chromosome 8"/>
</dbReference>
<protein>
    <submittedName>
        <fullName evidence="1">Uncharacterized protein</fullName>
    </submittedName>
</protein>
<sequence length="73" mass="8396">MNGLSFSKDLVCQQIQNGTRQSWNKKEVMSKQATTNDFQVSTSNNISFVEAMLGQQNETFLSFPHLMEEPFNY</sequence>
<accession>A0A6A4Q2X7</accession>
<name>A0A6A4Q2X7_LUPAL</name>
<dbReference type="EMBL" id="WOCE01000008">
    <property type="protein sequence ID" value="KAE9608475.1"/>
    <property type="molecule type" value="Genomic_DNA"/>
</dbReference>
<keyword evidence="2" id="KW-1185">Reference proteome</keyword>
<proteinExistence type="predicted"/>
<reference evidence="2" key="1">
    <citation type="journal article" date="2020" name="Nat. Commun.">
        <title>Genome sequence of the cluster root forming white lupin.</title>
        <authorList>
            <person name="Hufnagel B."/>
            <person name="Marques A."/>
            <person name="Soriano A."/>
            <person name="Marques L."/>
            <person name="Divol F."/>
            <person name="Doumas P."/>
            <person name="Sallet E."/>
            <person name="Mancinotti D."/>
            <person name="Carrere S."/>
            <person name="Marande W."/>
            <person name="Arribat S."/>
            <person name="Keller J."/>
            <person name="Huneau C."/>
            <person name="Blein T."/>
            <person name="Aime D."/>
            <person name="Laguerre M."/>
            <person name="Taylor J."/>
            <person name="Schubert V."/>
            <person name="Nelson M."/>
            <person name="Geu-Flores F."/>
            <person name="Crespi M."/>
            <person name="Gallardo-Guerrero K."/>
            <person name="Delaux P.-M."/>
            <person name="Salse J."/>
            <person name="Berges H."/>
            <person name="Guyot R."/>
            <person name="Gouzy J."/>
            <person name="Peret B."/>
        </authorList>
    </citation>
    <scope>NUCLEOTIDE SEQUENCE [LARGE SCALE GENOMIC DNA]</scope>
    <source>
        <strain evidence="2">cv. Amiga</strain>
    </source>
</reference>